<evidence type="ECO:0000313" key="5">
    <source>
        <dbReference type="EMBL" id="KAB1073718.1"/>
    </source>
</evidence>
<dbReference type="RefSeq" id="WP_150963526.1">
    <property type="nucleotide sequence ID" value="NZ_VZZJ01000007.1"/>
</dbReference>
<proteinExistence type="inferred from homology"/>
<dbReference type="Proteomes" id="UP000441523">
    <property type="component" value="Unassembled WGS sequence"/>
</dbReference>
<organism evidence="5 6">
    <name type="scientific">Methylobacterium planeticum</name>
    <dbReference type="NCBI Taxonomy" id="2615211"/>
    <lineage>
        <taxon>Bacteria</taxon>
        <taxon>Pseudomonadati</taxon>
        <taxon>Pseudomonadota</taxon>
        <taxon>Alphaproteobacteria</taxon>
        <taxon>Hyphomicrobiales</taxon>
        <taxon>Methylobacteriaceae</taxon>
        <taxon>Methylobacterium</taxon>
    </lineage>
</organism>
<sequence length="464" mass="49121">MFRSALRGQRHPSVPAIDAPEVAQRRQEEERLVAALAKLAANQTLALNDLGTGALFDAVRRVEGARTQNRFHDLADTARLAREASEAAINVGWTTYDVGQIASSSQTIASATEEMVASIAQVAETSESAGHRSQEAQASMTACLRDVQQARGSMQAIDERTTQIDQRLKVLQGAIAQIGTMASTIAGISAQTNLLALNATIEAARAGEAGRGFAVVAAEVKALSGQTAKSTEEIRTWLGTLQSEMGLIADAVNESRDAVAGGNAIVEQLGSRIADAEAGITQTTDLTRALAEMLMQQRSATEEIARNVQGIAEKSAKTRTEIESITDRLVKAEGSAQMTLDAVEPGSPTYDLVRLPADIGAWKRRLARILSGLAPPQADAAAMRAGATQRIGQRLHDGAFGNRQAVAAFVQAEDAALREAERMISSITRSDWDQGTPAYRAASKAMKDMLDAAQDLIADSTGCA</sequence>
<evidence type="ECO:0000313" key="6">
    <source>
        <dbReference type="Proteomes" id="UP000441523"/>
    </source>
</evidence>
<dbReference type="GO" id="GO:0016020">
    <property type="term" value="C:membrane"/>
    <property type="evidence" value="ECO:0007669"/>
    <property type="project" value="InterPro"/>
</dbReference>
<accession>A0A6N6MRE5</accession>
<dbReference type="InterPro" id="IPR004090">
    <property type="entry name" value="Chemotax_Me-accpt_rcpt"/>
</dbReference>
<name>A0A6N6MRE5_9HYPH</name>
<evidence type="ECO:0000256" key="2">
    <source>
        <dbReference type="ARBA" id="ARBA00029447"/>
    </source>
</evidence>
<keyword evidence="6" id="KW-1185">Reference proteome</keyword>
<evidence type="ECO:0000259" key="4">
    <source>
        <dbReference type="PROSITE" id="PS50111"/>
    </source>
</evidence>
<dbReference type="Gene3D" id="1.10.287.950">
    <property type="entry name" value="Methyl-accepting chemotaxis protein"/>
    <property type="match status" value="1"/>
</dbReference>
<dbReference type="SMART" id="SM00283">
    <property type="entry name" value="MA"/>
    <property type="match status" value="1"/>
</dbReference>
<dbReference type="EMBL" id="VZZJ01000007">
    <property type="protein sequence ID" value="KAB1073718.1"/>
    <property type="molecule type" value="Genomic_DNA"/>
</dbReference>
<comment type="similarity">
    <text evidence="2">Belongs to the methyl-accepting chemotaxis (MCP) protein family.</text>
</comment>
<dbReference type="GO" id="GO:0006935">
    <property type="term" value="P:chemotaxis"/>
    <property type="evidence" value="ECO:0007669"/>
    <property type="project" value="InterPro"/>
</dbReference>
<feature type="domain" description="Methyl-accepting transducer" evidence="4">
    <location>
        <begin position="76"/>
        <end position="312"/>
    </location>
</feature>
<dbReference type="PANTHER" id="PTHR32089">
    <property type="entry name" value="METHYL-ACCEPTING CHEMOTAXIS PROTEIN MCPB"/>
    <property type="match status" value="1"/>
</dbReference>
<dbReference type="SUPFAM" id="SSF58104">
    <property type="entry name" value="Methyl-accepting chemotaxis protein (MCP) signaling domain"/>
    <property type="match status" value="1"/>
</dbReference>
<evidence type="ECO:0000256" key="3">
    <source>
        <dbReference type="PROSITE-ProRule" id="PRU00284"/>
    </source>
</evidence>
<dbReference type="InterPro" id="IPR004089">
    <property type="entry name" value="MCPsignal_dom"/>
</dbReference>
<dbReference type="GO" id="GO:0004888">
    <property type="term" value="F:transmembrane signaling receptor activity"/>
    <property type="evidence" value="ECO:0007669"/>
    <property type="project" value="InterPro"/>
</dbReference>
<keyword evidence="1 3" id="KW-0807">Transducer</keyword>
<dbReference type="PROSITE" id="PS50111">
    <property type="entry name" value="CHEMOTAXIS_TRANSDUC_2"/>
    <property type="match status" value="1"/>
</dbReference>
<dbReference type="PANTHER" id="PTHR32089:SF112">
    <property type="entry name" value="LYSOZYME-LIKE PROTEIN-RELATED"/>
    <property type="match status" value="1"/>
</dbReference>
<comment type="caution">
    <text evidence="5">The sequence shown here is derived from an EMBL/GenBank/DDBJ whole genome shotgun (WGS) entry which is preliminary data.</text>
</comment>
<evidence type="ECO:0000256" key="1">
    <source>
        <dbReference type="ARBA" id="ARBA00023224"/>
    </source>
</evidence>
<dbReference type="GO" id="GO:0007165">
    <property type="term" value="P:signal transduction"/>
    <property type="evidence" value="ECO:0007669"/>
    <property type="project" value="UniProtKB-KW"/>
</dbReference>
<dbReference type="PRINTS" id="PR00260">
    <property type="entry name" value="CHEMTRNSDUCR"/>
</dbReference>
<gene>
    <name evidence="5" type="ORF">F6X51_11050</name>
</gene>
<dbReference type="Pfam" id="PF00015">
    <property type="entry name" value="MCPsignal"/>
    <property type="match status" value="1"/>
</dbReference>
<dbReference type="AlphaFoldDB" id="A0A6N6MRE5"/>
<protein>
    <submittedName>
        <fullName evidence="5">Chemotaxis protein</fullName>
    </submittedName>
</protein>
<reference evidence="5 6" key="1">
    <citation type="submission" date="2019-09" db="EMBL/GenBank/DDBJ databases">
        <title>YIM 132548 draft genome.</title>
        <authorList>
            <person name="Jiang L."/>
        </authorList>
    </citation>
    <scope>NUCLEOTIDE SEQUENCE [LARGE SCALE GENOMIC DNA]</scope>
    <source>
        <strain evidence="5 6">YIM 132548</strain>
    </source>
</reference>